<dbReference type="SUPFAM" id="SSF46565">
    <property type="entry name" value="Chaperone J-domain"/>
    <property type="match status" value="1"/>
</dbReference>
<reference evidence="4 5" key="1">
    <citation type="submission" date="2022-09" db="EMBL/GenBank/DDBJ databases">
        <authorList>
            <person name="Palmer J.M."/>
        </authorList>
    </citation>
    <scope>NUCLEOTIDE SEQUENCE [LARGE SCALE GENOMIC DNA]</scope>
    <source>
        <strain evidence="4 5">DSM 7382</strain>
    </source>
</reference>
<comment type="caution">
    <text evidence="4">The sequence shown here is derived from an EMBL/GenBank/DDBJ whole genome shotgun (WGS) entry which is preliminary data.</text>
</comment>
<dbReference type="Pfam" id="PF00226">
    <property type="entry name" value="DnaJ"/>
    <property type="match status" value="1"/>
</dbReference>
<protein>
    <recommendedName>
        <fullName evidence="3">J domain-containing protein</fullName>
    </recommendedName>
</protein>
<evidence type="ECO:0000256" key="1">
    <source>
        <dbReference type="SAM" id="MobiDB-lite"/>
    </source>
</evidence>
<evidence type="ECO:0000256" key="2">
    <source>
        <dbReference type="SAM" id="Phobius"/>
    </source>
</evidence>
<accession>A0AAW0G7W1</accession>
<feature type="region of interest" description="Disordered" evidence="1">
    <location>
        <begin position="41"/>
        <end position="64"/>
    </location>
</feature>
<keyword evidence="5" id="KW-1185">Reference proteome</keyword>
<feature type="compositionally biased region" description="Polar residues" evidence="1">
    <location>
        <begin position="240"/>
        <end position="253"/>
    </location>
</feature>
<name>A0AAW0G7W1_9APHY</name>
<keyword evidence="2" id="KW-0472">Membrane</keyword>
<keyword evidence="2" id="KW-0812">Transmembrane</keyword>
<keyword evidence="2" id="KW-1133">Transmembrane helix</keyword>
<dbReference type="SMART" id="SM00271">
    <property type="entry name" value="DnaJ"/>
    <property type="match status" value="1"/>
</dbReference>
<sequence>MKPTTTMKPYTPLQQTQMSLVFELRHLRQLYTTLPQRLSCRQASTSSPHSNQYPFPTHARPTPHQIFHLPTTATKQDVKSRYYDLVRIHHPDSPHCRHLDSSIRHAQFQSIRSAYDYLMGRGFSPSGSYDPAFSELDRIRRAQEAHRRARARRREAEFADGFGKKREWEASADDRWKDRMIFFTGVACLFIGIGPGIWSSTQYYEQVHTAASANLAQARSEAREYGTERRQEIRRRVKENQQNQDQGRLSTEPNDFEDRT</sequence>
<feature type="domain" description="J" evidence="3">
    <location>
        <begin position="62"/>
        <end position="133"/>
    </location>
</feature>
<dbReference type="Gene3D" id="1.10.287.110">
    <property type="entry name" value="DnaJ domain"/>
    <property type="match status" value="1"/>
</dbReference>
<dbReference type="PROSITE" id="PS50076">
    <property type="entry name" value="DNAJ_2"/>
    <property type="match status" value="1"/>
</dbReference>
<feature type="compositionally biased region" description="Polar residues" evidence="1">
    <location>
        <begin position="41"/>
        <end position="54"/>
    </location>
</feature>
<dbReference type="InterPro" id="IPR036869">
    <property type="entry name" value="J_dom_sf"/>
</dbReference>
<feature type="transmembrane region" description="Helical" evidence="2">
    <location>
        <begin position="180"/>
        <end position="198"/>
    </location>
</feature>
<evidence type="ECO:0000313" key="4">
    <source>
        <dbReference type="EMBL" id="KAK7685857.1"/>
    </source>
</evidence>
<feature type="compositionally biased region" description="Basic and acidic residues" evidence="1">
    <location>
        <begin position="221"/>
        <end position="231"/>
    </location>
</feature>
<evidence type="ECO:0000259" key="3">
    <source>
        <dbReference type="PROSITE" id="PS50076"/>
    </source>
</evidence>
<dbReference type="Proteomes" id="UP001385951">
    <property type="component" value="Unassembled WGS sequence"/>
</dbReference>
<gene>
    <name evidence="4" type="ORF">QCA50_011204</name>
</gene>
<organism evidence="4 5">
    <name type="scientific">Cerrena zonata</name>
    <dbReference type="NCBI Taxonomy" id="2478898"/>
    <lineage>
        <taxon>Eukaryota</taxon>
        <taxon>Fungi</taxon>
        <taxon>Dikarya</taxon>
        <taxon>Basidiomycota</taxon>
        <taxon>Agaricomycotina</taxon>
        <taxon>Agaricomycetes</taxon>
        <taxon>Polyporales</taxon>
        <taxon>Cerrenaceae</taxon>
        <taxon>Cerrena</taxon>
    </lineage>
</organism>
<evidence type="ECO:0000313" key="5">
    <source>
        <dbReference type="Proteomes" id="UP001385951"/>
    </source>
</evidence>
<feature type="region of interest" description="Disordered" evidence="1">
    <location>
        <begin position="221"/>
        <end position="260"/>
    </location>
</feature>
<dbReference type="AlphaFoldDB" id="A0AAW0G7W1"/>
<dbReference type="InterPro" id="IPR001623">
    <property type="entry name" value="DnaJ_domain"/>
</dbReference>
<dbReference type="CDD" id="cd06257">
    <property type="entry name" value="DnaJ"/>
    <property type="match status" value="1"/>
</dbReference>
<dbReference type="EMBL" id="JASBNA010000019">
    <property type="protein sequence ID" value="KAK7685857.1"/>
    <property type="molecule type" value="Genomic_DNA"/>
</dbReference>
<proteinExistence type="predicted"/>